<evidence type="ECO:0000313" key="1">
    <source>
        <dbReference type="EMBL" id="AFD02908.1"/>
    </source>
</evidence>
<proteinExistence type="predicted"/>
<evidence type="ECO:0000313" key="2">
    <source>
        <dbReference type="Proteomes" id="UP000007597"/>
    </source>
</evidence>
<accession>H8ZN47</accession>
<dbReference type="RefSeq" id="YP_007001559.1">
    <property type="nucleotide sequence ID" value="NC_019443.1"/>
</dbReference>
<dbReference type="OrthoDB" id="32847at10239"/>
<sequence>MTCCSECRVSVDFGSGWYVNRVPSDDGFMCAECASLECDRCDKKIPLDEDITPNDVYGWDDDAPVLFTDFPHRICECCLTTDERKLYTLQCS</sequence>
<reference evidence="1 2" key="1">
    <citation type="submission" date="2011-07" db="EMBL/GenBank/DDBJ databases">
        <title>Viral Tagging: a high-throughput approach to explore virus-host interactions.</title>
        <authorList>
            <person name="Deng L."/>
            <person name="Sullivan M.B."/>
            <person name="Poulos B."/>
            <person name="Ignacio Espinoza J.C."/>
        </authorList>
    </citation>
    <scope>NUCLEOTIDE SEQUENCE [LARGE SCALE GENOMIC DNA]</scope>
</reference>
<dbReference type="KEGG" id="vg:14005332"/>
<keyword evidence="2" id="KW-1185">Reference proteome</keyword>
<dbReference type="EMBL" id="JN371769">
    <property type="protein sequence ID" value="AFD02908.1"/>
    <property type="molecule type" value="Genomic_DNA"/>
</dbReference>
<dbReference type="Proteomes" id="UP000007597">
    <property type="component" value="Segment"/>
</dbReference>
<organism evidence="1 2">
    <name type="scientific">Synechococcus phage metaG-MbCM1</name>
    <dbReference type="NCBI Taxonomy" id="1079999"/>
    <lineage>
        <taxon>Viruses</taxon>
        <taxon>Duplodnaviria</taxon>
        <taxon>Heunggongvirae</taxon>
        <taxon>Uroviricota</taxon>
        <taxon>Caudoviricetes</taxon>
        <taxon>Pantevenvirales</taxon>
        <taxon>Kyanoviridae</taxon>
        <taxon>Galenevirus</taxon>
        <taxon>Galenevirus mbcm1</taxon>
    </lineage>
</organism>
<dbReference type="GeneID" id="14005332"/>
<protein>
    <submittedName>
        <fullName evidence="1">Uncharacterized protein</fullName>
    </submittedName>
</protein>
<name>H8ZN47_9CAUD</name>